<sequence>MGGGNILGYSGKLLVLVSIFGLLFEFVDSGGHNVSEVCGEGSRASCIKHSINAMGENEGPAPQAEGPSPSQEPVASDFEDIKLFLLYPVIQSFKKSITSDPFNITGTWVGPDICGKYRGFFCDNPPNNLSAKTVSSIDFNGFQLGAPSVTEFIEQFVDLALFHANSNRFGGTISPGIANLPFLYELDVSNNLLAGAFPTAVFGIAQLSFLDIRFNSFSGTVPKQLFALLNAEVVFINNNNFMQRLPETLGSSTVSYLALANNKFTGTIPRSICNASRSLIEVLLLNNELYGCLPYEVGFLGRATVFDVGNNRLTGPIPYSFGCLGRVEQLVLAGNSLYGRVPEVVCALGNLLNLSLSDNYFTSMGPICRSLAKSGVLDDRNNCIPGRPSQRPVEECVEFLLKKTICPSIASYYYIPCKITHLDADPSSSTESRTYSALAGTRPLSPKMD</sequence>
<dbReference type="EMBL" id="JAINDJ010000008">
    <property type="protein sequence ID" value="KAG9440498.1"/>
    <property type="molecule type" value="Genomic_DNA"/>
</dbReference>
<feature type="region of interest" description="Disordered" evidence="5">
    <location>
        <begin position="425"/>
        <end position="449"/>
    </location>
</feature>
<evidence type="ECO:0000256" key="3">
    <source>
        <dbReference type="ARBA" id="ARBA00022729"/>
    </source>
</evidence>
<dbReference type="InterPro" id="IPR051582">
    <property type="entry name" value="LRR_extensin-like_regulator"/>
</dbReference>
<dbReference type="PANTHER" id="PTHR32093:SF128">
    <property type="entry name" value="LEUCINE-RICH REPEAT-CONTAINING N-TERMINAL PLANT-TYPE DOMAIN-CONTAINING PROTEIN"/>
    <property type="match status" value="1"/>
</dbReference>
<evidence type="ECO:0000256" key="4">
    <source>
        <dbReference type="ARBA" id="ARBA00022737"/>
    </source>
</evidence>
<feature type="chain" id="PRO_5043967063" description="EGF-like domain-containing protein" evidence="6">
    <location>
        <begin position="30"/>
        <end position="449"/>
    </location>
</feature>
<dbReference type="Proteomes" id="UP000825729">
    <property type="component" value="Unassembled WGS sequence"/>
</dbReference>
<keyword evidence="2" id="KW-0964">Secreted</keyword>
<feature type="signal peptide" evidence="6">
    <location>
        <begin position="1"/>
        <end position="29"/>
    </location>
</feature>
<dbReference type="Pfam" id="PF24141">
    <property type="entry name" value="LRR_ComC"/>
    <property type="match status" value="1"/>
</dbReference>
<keyword evidence="3 6" id="KW-0732">Signal</keyword>
<proteinExistence type="predicted"/>
<reference evidence="8 9" key="1">
    <citation type="submission" date="2021-07" db="EMBL/GenBank/DDBJ databases">
        <title>The Aristolochia fimbriata genome: insights into angiosperm evolution, floral development and chemical biosynthesis.</title>
        <authorList>
            <person name="Jiao Y."/>
        </authorList>
    </citation>
    <scope>NUCLEOTIDE SEQUENCE [LARGE SCALE GENOMIC DNA]</scope>
    <source>
        <strain evidence="8">IBCAS-2021</strain>
        <tissue evidence="8">Leaf</tissue>
    </source>
</reference>
<name>A0AAV7DV82_ARIFI</name>
<evidence type="ECO:0000256" key="5">
    <source>
        <dbReference type="SAM" id="MobiDB-lite"/>
    </source>
</evidence>
<comment type="subcellular location">
    <subcellularLocation>
        <location evidence="1">Secreted</location>
    </subcellularLocation>
</comment>
<dbReference type="PANTHER" id="PTHR32093">
    <property type="entry name" value="LEUCINE-RICH REPEAT EXTENSIN-LIKE PROTEIN 3-RELATED"/>
    <property type="match status" value="1"/>
</dbReference>
<organism evidence="8 9">
    <name type="scientific">Aristolochia fimbriata</name>
    <name type="common">White veined hardy Dutchman's pipe vine</name>
    <dbReference type="NCBI Taxonomy" id="158543"/>
    <lineage>
        <taxon>Eukaryota</taxon>
        <taxon>Viridiplantae</taxon>
        <taxon>Streptophyta</taxon>
        <taxon>Embryophyta</taxon>
        <taxon>Tracheophyta</taxon>
        <taxon>Spermatophyta</taxon>
        <taxon>Magnoliopsida</taxon>
        <taxon>Magnoliidae</taxon>
        <taxon>Piperales</taxon>
        <taxon>Aristolochiaceae</taxon>
        <taxon>Aristolochia</taxon>
    </lineage>
</organism>
<evidence type="ECO:0000256" key="6">
    <source>
        <dbReference type="SAM" id="SignalP"/>
    </source>
</evidence>
<dbReference type="Pfam" id="PF00560">
    <property type="entry name" value="LRR_1"/>
    <property type="match status" value="1"/>
</dbReference>
<dbReference type="Gene3D" id="3.80.10.10">
    <property type="entry name" value="Ribonuclease Inhibitor"/>
    <property type="match status" value="1"/>
</dbReference>
<accession>A0AAV7DV82</accession>
<evidence type="ECO:0000256" key="2">
    <source>
        <dbReference type="ARBA" id="ARBA00022525"/>
    </source>
</evidence>
<evidence type="ECO:0000313" key="9">
    <source>
        <dbReference type="Proteomes" id="UP000825729"/>
    </source>
</evidence>
<feature type="compositionally biased region" description="Polar residues" evidence="5">
    <location>
        <begin position="426"/>
        <end position="435"/>
    </location>
</feature>
<keyword evidence="9" id="KW-1185">Reference proteome</keyword>
<protein>
    <recommendedName>
        <fullName evidence="7">EGF-like domain-containing protein</fullName>
    </recommendedName>
</protein>
<evidence type="ECO:0000259" key="7">
    <source>
        <dbReference type="Pfam" id="PF24141"/>
    </source>
</evidence>
<gene>
    <name evidence="8" type="ORF">H6P81_020663</name>
</gene>
<dbReference type="AlphaFoldDB" id="A0AAV7DV82"/>
<dbReference type="InterPro" id="IPR001611">
    <property type="entry name" value="Leu-rich_rpt"/>
</dbReference>
<dbReference type="SUPFAM" id="SSF52058">
    <property type="entry name" value="L domain-like"/>
    <property type="match status" value="1"/>
</dbReference>
<evidence type="ECO:0000313" key="8">
    <source>
        <dbReference type="EMBL" id="KAG9440498.1"/>
    </source>
</evidence>
<feature type="domain" description="EGF-like" evidence="7">
    <location>
        <begin position="192"/>
        <end position="276"/>
    </location>
</feature>
<dbReference type="GO" id="GO:0005576">
    <property type="term" value="C:extracellular region"/>
    <property type="evidence" value="ECO:0007669"/>
    <property type="project" value="UniProtKB-SubCell"/>
</dbReference>
<evidence type="ECO:0000256" key="1">
    <source>
        <dbReference type="ARBA" id="ARBA00004613"/>
    </source>
</evidence>
<comment type="caution">
    <text evidence="8">The sequence shown here is derived from an EMBL/GenBank/DDBJ whole genome shotgun (WGS) entry which is preliminary data.</text>
</comment>
<dbReference type="InterPro" id="IPR032675">
    <property type="entry name" value="LRR_dom_sf"/>
</dbReference>
<keyword evidence="4" id="KW-0677">Repeat</keyword>
<dbReference type="InterPro" id="IPR057013">
    <property type="entry name" value="LRR_ComC"/>
</dbReference>